<evidence type="ECO:0000256" key="4">
    <source>
        <dbReference type="ARBA" id="ARBA00022771"/>
    </source>
</evidence>
<dbReference type="InterPro" id="IPR048538">
    <property type="entry name" value="Rrn7_cyclin_C"/>
</dbReference>
<comment type="subcellular location">
    <subcellularLocation>
        <location evidence="1">Nucleus</location>
        <location evidence="1">Nucleolus</location>
    </subcellularLocation>
</comment>
<evidence type="ECO:0000256" key="10">
    <source>
        <dbReference type="SAM" id="MobiDB-lite"/>
    </source>
</evidence>
<keyword evidence="4" id="KW-0863">Zinc-finger</keyword>
<accession>A0A4Q1BDX2</accession>
<dbReference type="GO" id="GO:0001164">
    <property type="term" value="F:RNA polymerase I core promoter sequence-specific DNA binding"/>
    <property type="evidence" value="ECO:0007669"/>
    <property type="project" value="InterPro"/>
</dbReference>
<feature type="domain" description="Rrn7/TAF1B C-terminal cyclin" evidence="11">
    <location>
        <begin position="292"/>
        <end position="477"/>
    </location>
</feature>
<feature type="compositionally biased region" description="Basic and acidic residues" evidence="10">
    <location>
        <begin position="194"/>
        <end position="209"/>
    </location>
</feature>
<dbReference type="AlphaFoldDB" id="A0A4Q1BDX2"/>
<dbReference type="GO" id="GO:0042790">
    <property type="term" value="P:nucleolar large rRNA transcription by RNA polymerase I"/>
    <property type="evidence" value="ECO:0007669"/>
    <property type="project" value="TreeGrafter"/>
</dbReference>
<keyword evidence="6" id="KW-0805">Transcription regulation</keyword>
<evidence type="ECO:0000256" key="5">
    <source>
        <dbReference type="ARBA" id="ARBA00022833"/>
    </source>
</evidence>
<evidence type="ECO:0000256" key="8">
    <source>
        <dbReference type="ARBA" id="ARBA00023163"/>
    </source>
</evidence>
<name>A0A4Q1BDX2_TREME</name>
<reference evidence="12 13" key="1">
    <citation type="submission" date="2016-06" db="EMBL/GenBank/DDBJ databases">
        <title>Evolution of pathogenesis and genome organization in the Tremellales.</title>
        <authorList>
            <person name="Cuomo C."/>
            <person name="Litvintseva A."/>
            <person name="Heitman J."/>
            <person name="Chen Y."/>
            <person name="Sun S."/>
            <person name="Springer D."/>
            <person name="Dromer F."/>
            <person name="Young S."/>
            <person name="Zeng Q."/>
            <person name="Chapman S."/>
            <person name="Gujja S."/>
            <person name="Saif S."/>
            <person name="Birren B."/>
        </authorList>
    </citation>
    <scope>NUCLEOTIDE SEQUENCE [LARGE SCALE GENOMIC DNA]</scope>
    <source>
        <strain evidence="12 13">ATCC 28783</strain>
    </source>
</reference>
<keyword evidence="5" id="KW-0862">Zinc</keyword>
<dbReference type="STRING" id="5217.A0A4Q1BDX2"/>
<dbReference type="Proteomes" id="UP000289152">
    <property type="component" value="Unassembled WGS sequence"/>
</dbReference>
<evidence type="ECO:0000256" key="7">
    <source>
        <dbReference type="ARBA" id="ARBA00023125"/>
    </source>
</evidence>
<dbReference type="PANTHER" id="PTHR31576">
    <property type="entry name" value="TATA BOX-BINDING PROTEIN-ASSOCIATED FACTOR RNA POLYMERASE I SUBUNIT B"/>
    <property type="match status" value="1"/>
</dbReference>
<dbReference type="OrthoDB" id="428577at2759"/>
<organism evidence="12 13">
    <name type="scientific">Tremella mesenterica</name>
    <name type="common">Jelly fungus</name>
    <dbReference type="NCBI Taxonomy" id="5217"/>
    <lineage>
        <taxon>Eukaryota</taxon>
        <taxon>Fungi</taxon>
        <taxon>Dikarya</taxon>
        <taxon>Basidiomycota</taxon>
        <taxon>Agaricomycotina</taxon>
        <taxon>Tremellomycetes</taxon>
        <taxon>Tremellales</taxon>
        <taxon>Tremellaceae</taxon>
        <taxon>Tremella</taxon>
    </lineage>
</organism>
<evidence type="ECO:0000256" key="3">
    <source>
        <dbReference type="ARBA" id="ARBA00022723"/>
    </source>
</evidence>
<evidence type="ECO:0000256" key="9">
    <source>
        <dbReference type="ARBA" id="ARBA00023242"/>
    </source>
</evidence>
<feature type="region of interest" description="Disordered" evidence="10">
    <location>
        <begin position="158"/>
        <end position="218"/>
    </location>
</feature>
<evidence type="ECO:0000313" key="12">
    <source>
        <dbReference type="EMBL" id="RXK35145.1"/>
    </source>
</evidence>
<gene>
    <name evidence="12" type="ORF">M231_07593</name>
</gene>
<feature type="region of interest" description="Disordered" evidence="10">
    <location>
        <begin position="593"/>
        <end position="613"/>
    </location>
</feature>
<keyword evidence="9" id="KW-0539">Nucleus</keyword>
<dbReference type="FunCoup" id="A0A4Q1BDX2">
    <property type="interactions" value="41"/>
</dbReference>
<evidence type="ECO:0000256" key="2">
    <source>
        <dbReference type="ARBA" id="ARBA00006899"/>
    </source>
</evidence>
<dbReference type="InterPro" id="IPR033599">
    <property type="entry name" value="TAF1B/Rrn7"/>
</dbReference>
<evidence type="ECO:0000313" key="13">
    <source>
        <dbReference type="Proteomes" id="UP000289152"/>
    </source>
</evidence>
<dbReference type="GO" id="GO:0070860">
    <property type="term" value="C:RNA polymerase I core factor complex"/>
    <property type="evidence" value="ECO:0007669"/>
    <property type="project" value="InterPro"/>
</dbReference>
<keyword evidence="3" id="KW-0479">Metal-binding</keyword>
<dbReference type="InParanoid" id="A0A4Q1BDX2"/>
<protein>
    <recommendedName>
        <fullName evidence="11">Rrn7/TAF1B C-terminal cyclin domain-containing protein</fullName>
    </recommendedName>
</protein>
<comment type="caution">
    <text evidence="12">The sequence shown here is derived from an EMBL/GenBank/DDBJ whole genome shotgun (WGS) entry which is preliminary data.</text>
</comment>
<feature type="compositionally biased region" description="Acidic residues" evidence="10">
    <location>
        <begin position="158"/>
        <end position="176"/>
    </location>
</feature>
<dbReference type="GO" id="GO:0008270">
    <property type="term" value="F:zinc ion binding"/>
    <property type="evidence" value="ECO:0007669"/>
    <property type="project" value="UniProtKB-KW"/>
</dbReference>
<sequence length="613" mass="69982">MVRACPICGSKTWRKDRVTGKSICEEGHVYQDFRSENLVTEATPHALQRRRERKGPRINKRKEHGAANVDYYHGDDAEYLRIQAVQLLLRHQVIALRESWDLPDLFERVVRDLWTYQLSISPMPQPPGEQAYPEQGHAFFSQPDPTVAVTAPELEAVADDELAEDEKDDPDSDSELEDHKSDEPDIDSDILMELSERDSDSDEKQHPATEEANTGGIQRTRHRRIAISDTLITLLVGMWILRIPVLFVDMESLVNMNRIPYLDFGRSTLISYEMRKHINRAVMLALCPGRSPSPSTLFRRCKEFAQVLGRRFGLKLPECNISPLAWRLLSTVGGTPTMYSQVTHLLALLDINLFLDSPDLITVRRRSQRRASSPDADRSINTYRRSARHHDAIMPEMVVMVAWIIVMKMTYGLDGQKRHDDFDMDLAYGLPRLETWIKELRERVSSGVLKSDRHNLDKKDFYSMEMDDIDRYLDASEAILLKDRDLTFGGPFPIPTSHPAPPKIPPPNSWAAFHASFLRPQSTNLLNMPTDEVLPSPGEFYTSFIASDVGGVLPNDLQVLMDAASQVIHVDPREMNKTLEILETRLRSILSNGWRSRSRSRSDRGRPRSTHLS</sequence>
<dbReference type="Pfam" id="PF20645">
    <property type="entry name" value="Rrn7_cyclin_C"/>
    <property type="match status" value="1"/>
</dbReference>
<keyword evidence="7" id="KW-0238">DNA-binding</keyword>
<keyword evidence="13" id="KW-1185">Reference proteome</keyword>
<keyword evidence="8" id="KW-0804">Transcription</keyword>
<evidence type="ECO:0000259" key="11">
    <source>
        <dbReference type="Pfam" id="PF20645"/>
    </source>
</evidence>
<dbReference type="PANTHER" id="PTHR31576:SF2">
    <property type="entry name" value="TATA BOX-BINDING PROTEIN-ASSOCIATED FACTOR RNA POLYMERASE I SUBUNIT B"/>
    <property type="match status" value="1"/>
</dbReference>
<evidence type="ECO:0000256" key="1">
    <source>
        <dbReference type="ARBA" id="ARBA00004604"/>
    </source>
</evidence>
<evidence type="ECO:0000256" key="6">
    <source>
        <dbReference type="ARBA" id="ARBA00023015"/>
    </source>
</evidence>
<dbReference type="EMBL" id="SDIL01000155">
    <property type="protein sequence ID" value="RXK35145.1"/>
    <property type="molecule type" value="Genomic_DNA"/>
</dbReference>
<proteinExistence type="inferred from homology"/>
<comment type="similarity">
    <text evidence="2">Belongs to the RRN7/TAF1B family.</text>
</comment>